<comment type="caution">
    <text evidence="1">The sequence shown here is derived from an EMBL/GenBank/DDBJ whole genome shotgun (WGS) entry which is preliminary data.</text>
</comment>
<evidence type="ECO:0008006" key="3">
    <source>
        <dbReference type="Google" id="ProtNLM"/>
    </source>
</evidence>
<accession>A0A0B1Z835</accession>
<dbReference type="GO" id="GO:0006531">
    <property type="term" value="P:aspartate metabolic process"/>
    <property type="evidence" value="ECO:0007669"/>
    <property type="project" value="TreeGrafter"/>
</dbReference>
<dbReference type="Gene3D" id="1.20.200.10">
    <property type="entry name" value="Fumarase/aspartase (Central domain)"/>
    <property type="match status" value="1"/>
</dbReference>
<dbReference type="PANTHER" id="PTHR42696:SF2">
    <property type="entry name" value="ASPARTATE AMMONIA-LYASE"/>
    <property type="match status" value="1"/>
</dbReference>
<proteinExistence type="predicted"/>
<dbReference type="InterPro" id="IPR051546">
    <property type="entry name" value="Aspartate_Ammonia-Lyase"/>
</dbReference>
<sequence length="68" mass="7417">PEVVNQICFKVFGNDVTVCFAAEAGQLELNVMEPALSQAMFESIHLLTNACDTLRSKCIDGITANVER</sequence>
<reference evidence="1 2" key="1">
    <citation type="submission" date="2014-10" db="EMBL/GenBank/DDBJ databases">
        <title>Genome sequence of Novosphingobium malaysiense MUSC 273(T).</title>
        <authorList>
            <person name="Lee L.-H."/>
        </authorList>
    </citation>
    <scope>NUCLEOTIDE SEQUENCE [LARGE SCALE GENOMIC DNA]</scope>
    <source>
        <strain evidence="1 2">MUSC 273</strain>
    </source>
</reference>
<keyword evidence="2" id="KW-1185">Reference proteome</keyword>
<evidence type="ECO:0000313" key="1">
    <source>
        <dbReference type="EMBL" id="KHK86827.1"/>
    </source>
</evidence>
<dbReference type="EMBL" id="JTDI01000065">
    <property type="protein sequence ID" value="KHK86827.1"/>
    <property type="molecule type" value="Genomic_DNA"/>
</dbReference>
<organism evidence="1 2">
    <name type="scientific">Novosphingobium malaysiense</name>
    <dbReference type="NCBI Taxonomy" id="1348853"/>
    <lineage>
        <taxon>Bacteria</taxon>
        <taxon>Pseudomonadati</taxon>
        <taxon>Pseudomonadota</taxon>
        <taxon>Alphaproteobacteria</taxon>
        <taxon>Sphingomonadales</taxon>
        <taxon>Sphingomonadaceae</taxon>
        <taxon>Novosphingobium</taxon>
    </lineage>
</organism>
<dbReference type="Proteomes" id="UP000031057">
    <property type="component" value="Unassembled WGS sequence"/>
</dbReference>
<dbReference type="GO" id="GO:0008797">
    <property type="term" value="F:aspartate ammonia-lyase activity"/>
    <property type="evidence" value="ECO:0007669"/>
    <property type="project" value="TreeGrafter"/>
</dbReference>
<gene>
    <name evidence="1" type="ORF">LK12_23520</name>
</gene>
<feature type="non-terminal residue" evidence="1">
    <location>
        <position position="1"/>
    </location>
</feature>
<evidence type="ECO:0000313" key="2">
    <source>
        <dbReference type="Proteomes" id="UP000031057"/>
    </source>
</evidence>
<dbReference type="GO" id="GO:0005829">
    <property type="term" value="C:cytosol"/>
    <property type="evidence" value="ECO:0007669"/>
    <property type="project" value="TreeGrafter"/>
</dbReference>
<name>A0A0B1Z835_9SPHN</name>
<dbReference type="SUPFAM" id="SSF48557">
    <property type="entry name" value="L-aspartase-like"/>
    <property type="match status" value="1"/>
</dbReference>
<dbReference type="AlphaFoldDB" id="A0A0B1Z835"/>
<dbReference type="PANTHER" id="PTHR42696">
    <property type="entry name" value="ASPARTATE AMMONIA-LYASE"/>
    <property type="match status" value="1"/>
</dbReference>
<protein>
    <recommendedName>
        <fullName evidence="3">Aspartate ammonia-lyase</fullName>
    </recommendedName>
</protein>
<dbReference type="InterPro" id="IPR008948">
    <property type="entry name" value="L-Aspartase-like"/>
</dbReference>
<dbReference type="STRING" id="1348853.LK12_23520"/>
<feature type="non-terminal residue" evidence="1">
    <location>
        <position position="68"/>
    </location>
</feature>